<keyword evidence="2" id="KW-1185">Reference proteome</keyword>
<sequence>MQCNSYLPGYYSVRDLMRILTIVAGPYIMEIKHCQTGSIAMASCRGPLLMLIQGMIRISQADNA</sequence>
<dbReference type="Proteomes" id="UP000250321">
    <property type="component" value="Unassembled WGS sequence"/>
</dbReference>
<proteinExistence type="predicted"/>
<reference evidence="1 2" key="1">
    <citation type="submission" date="2018-02" db="EMBL/GenBank/DDBJ databases">
        <title>Draft genome of wild Prunus yedoensis var. nudiflora.</title>
        <authorList>
            <person name="Baek S."/>
            <person name="Kim J.-H."/>
            <person name="Choi K."/>
            <person name="Kim G.-B."/>
            <person name="Cho A."/>
            <person name="Jang H."/>
            <person name="Shin C.-H."/>
            <person name="Yu H.-J."/>
            <person name="Mun J.-H."/>
        </authorList>
    </citation>
    <scope>NUCLEOTIDE SEQUENCE [LARGE SCALE GENOMIC DNA]</scope>
    <source>
        <strain evidence="2">cv. Jeju island</strain>
        <tissue evidence="1">Leaf</tissue>
    </source>
</reference>
<dbReference type="EMBL" id="PJQY01001720">
    <property type="protein sequence ID" value="PQQ00263.1"/>
    <property type="molecule type" value="Genomic_DNA"/>
</dbReference>
<evidence type="ECO:0000313" key="2">
    <source>
        <dbReference type="Proteomes" id="UP000250321"/>
    </source>
</evidence>
<accession>A0A314Y1V7</accession>
<gene>
    <name evidence="1" type="ORF">Pyn_27909</name>
</gene>
<comment type="caution">
    <text evidence="1">The sequence shown here is derived from an EMBL/GenBank/DDBJ whole genome shotgun (WGS) entry which is preliminary data.</text>
</comment>
<dbReference type="AlphaFoldDB" id="A0A314Y1V7"/>
<name>A0A314Y1V7_PRUYE</name>
<protein>
    <submittedName>
        <fullName evidence="1">Uncharacterized protein</fullName>
    </submittedName>
</protein>
<organism evidence="1 2">
    <name type="scientific">Prunus yedoensis var. nudiflora</name>
    <dbReference type="NCBI Taxonomy" id="2094558"/>
    <lineage>
        <taxon>Eukaryota</taxon>
        <taxon>Viridiplantae</taxon>
        <taxon>Streptophyta</taxon>
        <taxon>Embryophyta</taxon>
        <taxon>Tracheophyta</taxon>
        <taxon>Spermatophyta</taxon>
        <taxon>Magnoliopsida</taxon>
        <taxon>eudicotyledons</taxon>
        <taxon>Gunneridae</taxon>
        <taxon>Pentapetalae</taxon>
        <taxon>rosids</taxon>
        <taxon>fabids</taxon>
        <taxon>Rosales</taxon>
        <taxon>Rosaceae</taxon>
        <taxon>Amygdaloideae</taxon>
        <taxon>Amygdaleae</taxon>
        <taxon>Prunus</taxon>
    </lineage>
</organism>
<evidence type="ECO:0000313" key="1">
    <source>
        <dbReference type="EMBL" id="PQQ00263.1"/>
    </source>
</evidence>